<accession>A0A5B0PY96</accession>
<evidence type="ECO:0000313" key="2">
    <source>
        <dbReference type="EMBL" id="KAA1105882.1"/>
    </source>
</evidence>
<dbReference type="Proteomes" id="UP000324748">
    <property type="component" value="Unassembled WGS sequence"/>
</dbReference>
<feature type="region of interest" description="Disordered" evidence="1">
    <location>
        <begin position="64"/>
        <end position="91"/>
    </location>
</feature>
<dbReference type="AlphaFoldDB" id="A0A5B0PY96"/>
<comment type="caution">
    <text evidence="2">The sequence shown here is derived from an EMBL/GenBank/DDBJ whole genome shotgun (WGS) entry which is preliminary data.</text>
</comment>
<dbReference type="CDD" id="cd00303">
    <property type="entry name" value="retropepsin_like"/>
    <property type="match status" value="1"/>
</dbReference>
<dbReference type="EMBL" id="VSWC01000040">
    <property type="protein sequence ID" value="KAA1105882.1"/>
    <property type="molecule type" value="Genomic_DNA"/>
</dbReference>
<proteinExistence type="predicted"/>
<feature type="compositionally biased region" description="Polar residues" evidence="1">
    <location>
        <begin position="64"/>
        <end position="87"/>
    </location>
</feature>
<evidence type="ECO:0000313" key="3">
    <source>
        <dbReference type="Proteomes" id="UP000324748"/>
    </source>
</evidence>
<organism evidence="2 3">
    <name type="scientific">Puccinia graminis f. sp. tritici</name>
    <dbReference type="NCBI Taxonomy" id="56615"/>
    <lineage>
        <taxon>Eukaryota</taxon>
        <taxon>Fungi</taxon>
        <taxon>Dikarya</taxon>
        <taxon>Basidiomycota</taxon>
        <taxon>Pucciniomycotina</taxon>
        <taxon>Pucciniomycetes</taxon>
        <taxon>Pucciniales</taxon>
        <taxon>Pucciniaceae</taxon>
        <taxon>Puccinia</taxon>
    </lineage>
</organism>
<dbReference type="OrthoDB" id="2717878at2759"/>
<sequence length="288" mass="32699">MDEGTRCEIYEKALNPKIVKMAITRGGWSEVKLLKEKQALVISAATAVSKINMFRSTNNVNLQQQHQNRPVSNHQAQNRSMKNTDSHLSPGVPMEIDNLRLEARFKFAEWRAMCKKRLVCHFCGDQFDSKHQEAKGCIKNQGQQLKTEEKIRIWKEWLGEGVKSEINNTQSSSKEQATLDNIYTAPMSLADMFLDKAICEEMEIEDCKLNEVSSIFPSNLYRPVIQTELLEGERLIKSSTLIDSGASSCFIDKEFCQANKLKLQKLETPIECRGFDGSLAKTGVSRCR</sequence>
<reference evidence="2 3" key="1">
    <citation type="submission" date="2019-05" db="EMBL/GenBank/DDBJ databases">
        <title>Emergence of the Ug99 lineage of the wheat stem rust pathogen through somatic hybridization.</title>
        <authorList>
            <person name="Li F."/>
            <person name="Upadhyaya N.M."/>
            <person name="Sperschneider J."/>
            <person name="Matny O."/>
            <person name="Nguyen-Phuc H."/>
            <person name="Mago R."/>
            <person name="Raley C."/>
            <person name="Miller M.E."/>
            <person name="Silverstein K.A.T."/>
            <person name="Henningsen E."/>
            <person name="Hirsch C.D."/>
            <person name="Visser B."/>
            <person name="Pretorius Z.A."/>
            <person name="Steffenson B.J."/>
            <person name="Schwessinger B."/>
            <person name="Dodds P.N."/>
            <person name="Figueroa M."/>
        </authorList>
    </citation>
    <scope>NUCLEOTIDE SEQUENCE [LARGE SCALE GENOMIC DNA]</scope>
    <source>
        <strain evidence="2">21-0</strain>
    </source>
</reference>
<keyword evidence="3" id="KW-1185">Reference proteome</keyword>
<evidence type="ECO:0000256" key="1">
    <source>
        <dbReference type="SAM" id="MobiDB-lite"/>
    </source>
</evidence>
<gene>
    <name evidence="2" type="ORF">PGT21_023146</name>
</gene>
<protein>
    <submittedName>
        <fullName evidence="2">Uncharacterized protein</fullName>
    </submittedName>
</protein>
<name>A0A5B0PY96_PUCGR</name>